<sequence>MKTADRNTTEMQPIKEPHINIKRLRELKNWSQEFMADALGISTRAYSKIEAGETQLSIKRLNEISQILQVNPIKILVFDSQSIFSDKQNTPDSSKLIAQYEKTIRVLEEQIQLLKSLLNLSQNSV</sequence>
<dbReference type="Proteomes" id="UP001501126">
    <property type="component" value="Unassembled WGS sequence"/>
</dbReference>
<keyword evidence="2" id="KW-0175">Coiled coil</keyword>
<dbReference type="SUPFAM" id="SSF47413">
    <property type="entry name" value="lambda repressor-like DNA-binding domains"/>
    <property type="match status" value="1"/>
</dbReference>
<keyword evidence="1" id="KW-0238">DNA-binding</keyword>
<feature type="coiled-coil region" evidence="2">
    <location>
        <begin position="97"/>
        <end position="124"/>
    </location>
</feature>
<evidence type="ECO:0000256" key="2">
    <source>
        <dbReference type="SAM" id="Coils"/>
    </source>
</evidence>
<organism evidence="4 5">
    <name type="scientific">Wandonia haliotis</name>
    <dbReference type="NCBI Taxonomy" id="574963"/>
    <lineage>
        <taxon>Bacteria</taxon>
        <taxon>Pseudomonadati</taxon>
        <taxon>Bacteroidota</taxon>
        <taxon>Flavobacteriia</taxon>
        <taxon>Flavobacteriales</taxon>
        <taxon>Crocinitomicaceae</taxon>
        <taxon>Wandonia</taxon>
    </lineage>
</organism>
<dbReference type="Pfam" id="PF01381">
    <property type="entry name" value="HTH_3"/>
    <property type="match status" value="1"/>
</dbReference>
<comment type="caution">
    <text evidence="4">The sequence shown here is derived from an EMBL/GenBank/DDBJ whole genome shotgun (WGS) entry which is preliminary data.</text>
</comment>
<dbReference type="PANTHER" id="PTHR46558:SF14">
    <property type="entry name" value="HTH-TYPE TRANSCRIPTIONAL REGULATOR ANSR"/>
    <property type="match status" value="1"/>
</dbReference>
<evidence type="ECO:0000259" key="3">
    <source>
        <dbReference type="PROSITE" id="PS50943"/>
    </source>
</evidence>
<dbReference type="InterPro" id="IPR010982">
    <property type="entry name" value="Lambda_DNA-bd_dom_sf"/>
</dbReference>
<evidence type="ECO:0000256" key="1">
    <source>
        <dbReference type="ARBA" id="ARBA00023125"/>
    </source>
</evidence>
<keyword evidence="5" id="KW-1185">Reference proteome</keyword>
<dbReference type="Gene3D" id="1.10.260.40">
    <property type="entry name" value="lambda repressor-like DNA-binding domains"/>
    <property type="match status" value="1"/>
</dbReference>
<dbReference type="SMART" id="SM00530">
    <property type="entry name" value="HTH_XRE"/>
    <property type="match status" value="1"/>
</dbReference>
<dbReference type="PANTHER" id="PTHR46558">
    <property type="entry name" value="TRACRIPTIONAL REGULATORY PROTEIN-RELATED-RELATED"/>
    <property type="match status" value="1"/>
</dbReference>
<accession>A0ABP3Y9S2</accession>
<reference evidence="5" key="1">
    <citation type="journal article" date="2019" name="Int. J. Syst. Evol. Microbiol.">
        <title>The Global Catalogue of Microorganisms (GCM) 10K type strain sequencing project: providing services to taxonomists for standard genome sequencing and annotation.</title>
        <authorList>
            <consortium name="The Broad Institute Genomics Platform"/>
            <consortium name="The Broad Institute Genome Sequencing Center for Infectious Disease"/>
            <person name="Wu L."/>
            <person name="Ma J."/>
        </authorList>
    </citation>
    <scope>NUCLEOTIDE SEQUENCE [LARGE SCALE GENOMIC DNA]</scope>
    <source>
        <strain evidence="5">JCM 16083</strain>
    </source>
</reference>
<protein>
    <recommendedName>
        <fullName evidence="3">HTH cro/C1-type domain-containing protein</fullName>
    </recommendedName>
</protein>
<evidence type="ECO:0000313" key="4">
    <source>
        <dbReference type="EMBL" id="GAA0876392.1"/>
    </source>
</evidence>
<dbReference type="CDD" id="cd00093">
    <property type="entry name" value="HTH_XRE"/>
    <property type="match status" value="1"/>
</dbReference>
<feature type="domain" description="HTH cro/C1-type" evidence="3">
    <location>
        <begin position="21"/>
        <end position="76"/>
    </location>
</feature>
<dbReference type="EMBL" id="BAAAFH010000022">
    <property type="protein sequence ID" value="GAA0876392.1"/>
    <property type="molecule type" value="Genomic_DNA"/>
</dbReference>
<proteinExistence type="predicted"/>
<dbReference type="PROSITE" id="PS50943">
    <property type="entry name" value="HTH_CROC1"/>
    <property type="match status" value="1"/>
</dbReference>
<name>A0ABP3Y9S2_9FLAO</name>
<dbReference type="InterPro" id="IPR001387">
    <property type="entry name" value="Cro/C1-type_HTH"/>
</dbReference>
<evidence type="ECO:0000313" key="5">
    <source>
        <dbReference type="Proteomes" id="UP001501126"/>
    </source>
</evidence>
<gene>
    <name evidence="4" type="ORF">GCM10009118_28020</name>
</gene>